<accession>A0A3S8R5G0</accession>
<feature type="domain" description="Activator of Hsp90 ATPase homologue 1/2-like C-terminal" evidence="2">
    <location>
        <begin position="11"/>
        <end position="140"/>
    </location>
</feature>
<dbReference type="InterPro" id="IPR013538">
    <property type="entry name" value="ASHA1/2-like_C"/>
</dbReference>
<dbReference type="KEGG" id="tsig:D6T69_05470"/>
<organism evidence="3 4">
    <name type="scientific">Tenacibaculum singaporense</name>
    <dbReference type="NCBI Taxonomy" id="2358479"/>
    <lineage>
        <taxon>Bacteria</taxon>
        <taxon>Pseudomonadati</taxon>
        <taxon>Bacteroidota</taxon>
        <taxon>Flavobacteriia</taxon>
        <taxon>Flavobacteriales</taxon>
        <taxon>Flavobacteriaceae</taxon>
        <taxon>Tenacibaculum</taxon>
    </lineage>
</organism>
<dbReference type="Pfam" id="PF08327">
    <property type="entry name" value="AHSA1"/>
    <property type="match status" value="1"/>
</dbReference>
<reference evidence="3 4" key="1">
    <citation type="submission" date="2018-09" db="EMBL/GenBank/DDBJ databases">
        <title>Insights into the microbiota of Asian seabass (Lates calcarifer) with tenacibaculosis symptoms and description of sp. nov. Tenacibaculum singaporense.</title>
        <authorList>
            <person name="Miyake S."/>
            <person name="Soh M."/>
            <person name="Azman M.N."/>
            <person name="Ngoh S.Y."/>
            <person name="Orban L."/>
        </authorList>
    </citation>
    <scope>NUCLEOTIDE SEQUENCE [LARGE SCALE GENOMIC DNA]</scope>
    <source>
        <strain evidence="3 4">DSM 106434</strain>
    </source>
</reference>
<dbReference type="RefSeq" id="WP_125066812.1">
    <property type="nucleotide sequence ID" value="NZ_CP032548.1"/>
</dbReference>
<dbReference type="EMBL" id="CP032548">
    <property type="protein sequence ID" value="AZJ35003.1"/>
    <property type="molecule type" value="Genomic_DNA"/>
</dbReference>
<comment type="similarity">
    <text evidence="1">Belongs to the AHA1 family.</text>
</comment>
<dbReference type="CDD" id="cd07814">
    <property type="entry name" value="SRPBCC_CalC_Aha1-like"/>
    <property type="match status" value="1"/>
</dbReference>
<dbReference type="Gene3D" id="3.30.530.20">
    <property type="match status" value="1"/>
</dbReference>
<name>A0A3S8R5G0_9FLAO</name>
<dbReference type="Proteomes" id="UP000274593">
    <property type="component" value="Chromosome"/>
</dbReference>
<proteinExistence type="inferred from homology"/>
<sequence>MKAIVVTKVINTSIDKVWEAITTHSLMLEWFFDNIPAFEPIVGFTTEFNVQSEERNFLHVWKVISVVEKEKIVCEWKYPEYVDESLLVTFEVKYLSEEKTQFSVIALGIEHFTNTNISQFTRESCKGGWEYFSNRLQQFLL</sequence>
<gene>
    <name evidence="3" type="ORF">D6T69_05470</name>
</gene>
<evidence type="ECO:0000259" key="2">
    <source>
        <dbReference type="Pfam" id="PF08327"/>
    </source>
</evidence>
<keyword evidence="4" id="KW-1185">Reference proteome</keyword>
<evidence type="ECO:0000313" key="4">
    <source>
        <dbReference type="Proteomes" id="UP000274593"/>
    </source>
</evidence>
<evidence type="ECO:0000313" key="3">
    <source>
        <dbReference type="EMBL" id="AZJ35003.1"/>
    </source>
</evidence>
<evidence type="ECO:0000256" key="1">
    <source>
        <dbReference type="ARBA" id="ARBA00006817"/>
    </source>
</evidence>
<protein>
    <submittedName>
        <fullName evidence="3">SRPBCC domain-containing protein</fullName>
    </submittedName>
</protein>
<dbReference type="SUPFAM" id="SSF55961">
    <property type="entry name" value="Bet v1-like"/>
    <property type="match status" value="1"/>
</dbReference>
<dbReference type="InterPro" id="IPR023393">
    <property type="entry name" value="START-like_dom_sf"/>
</dbReference>
<dbReference type="AlphaFoldDB" id="A0A3S8R5G0"/>